<reference evidence="2 4" key="4">
    <citation type="submission" date="2023-02" db="EMBL/GenBank/DDBJ databases">
        <title>Comparative genome analysis of Eubacterium limosum species.</title>
        <authorList>
            <person name="Bak J.E."/>
        </authorList>
    </citation>
    <scope>NUCLEOTIDE SEQUENCE [LARGE SCALE GENOMIC DNA]</scope>
    <source>
        <strain evidence="2 4">KGMB01548</strain>
    </source>
</reference>
<proteinExistence type="predicted"/>
<dbReference type="EMBL" id="JAQSVD010000007">
    <property type="protein sequence ID" value="MDE1471311.1"/>
    <property type="molecule type" value="Genomic_DNA"/>
</dbReference>
<dbReference type="Gene3D" id="1.20.58.1000">
    <property type="entry name" value="Metal-sensitive repressor, helix protomer"/>
    <property type="match status" value="1"/>
</dbReference>
<name>A0A0U2UBK0_EUBLI</name>
<dbReference type="Proteomes" id="UP000192391">
    <property type="component" value="Chromosome"/>
</dbReference>
<evidence type="ECO:0000313" key="2">
    <source>
        <dbReference type="EMBL" id="MDE1471311.1"/>
    </source>
</evidence>
<gene>
    <name evidence="1" type="ORF">B2M23_06745</name>
    <name evidence="2" type="ORF">PTZ04_13720</name>
</gene>
<sequence length="91" mass="10427">MRECMEDLPKLQARLKRIEGQIRGISDMMEKDVPCNEILIQINAAKSALHKVGQMVVEGHLHHCVKDSIEHGNTEETLKDLSKVIEYFSRI</sequence>
<dbReference type="GO" id="GO:0046872">
    <property type="term" value="F:metal ion binding"/>
    <property type="evidence" value="ECO:0007669"/>
    <property type="project" value="InterPro"/>
</dbReference>
<dbReference type="InterPro" id="IPR038390">
    <property type="entry name" value="Metal_Tscrpt_repr_sf"/>
</dbReference>
<reference evidence="1" key="1">
    <citation type="journal article" date="2015" name="Genome Announc.">
        <title>Draft Genome Sequence of Chemolithoautotrophic Acetogenic Butanol-Producing Eubacterium limosum ATCC 8486.</title>
        <authorList>
            <person name="Song Y."/>
            <person name="Cho B.K."/>
        </authorList>
    </citation>
    <scope>NUCLEOTIDE SEQUENCE</scope>
    <source>
        <strain evidence="1">ATCC 8486</strain>
    </source>
</reference>
<evidence type="ECO:0000313" key="4">
    <source>
        <dbReference type="Proteomes" id="UP001215087"/>
    </source>
</evidence>
<evidence type="ECO:0000313" key="3">
    <source>
        <dbReference type="Proteomes" id="UP000192391"/>
    </source>
</evidence>
<dbReference type="RefSeq" id="WP_013382229.1">
    <property type="nucleotide sequence ID" value="NZ_CP019962.1"/>
</dbReference>
<evidence type="ECO:0000313" key="1">
    <source>
        <dbReference type="EMBL" id="ARD65256.1"/>
    </source>
</evidence>
<dbReference type="PANTHER" id="PTHR33677">
    <property type="entry name" value="TRANSCRIPTIONAL REPRESSOR FRMR-RELATED"/>
    <property type="match status" value="1"/>
</dbReference>
<dbReference type="AlphaFoldDB" id="A0A0U2UBK0"/>
<dbReference type="KEGG" id="elim:B2M23_06745"/>
<dbReference type="GO" id="GO:0045892">
    <property type="term" value="P:negative regulation of DNA-templated transcription"/>
    <property type="evidence" value="ECO:0007669"/>
    <property type="project" value="UniProtKB-ARBA"/>
</dbReference>
<dbReference type="EMBL" id="CP019962">
    <property type="protein sequence ID" value="ARD65256.1"/>
    <property type="molecule type" value="Genomic_DNA"/>
</dbReference>
<dbReference type="GeneID" id="68364844"/>
<keyword evidence="4" id="KW-1185">Reference proteome</keyword>
<reference evidence="1" key="3">
    <citation type="submission" date="2017-02" db="EMBL/GenBank/DDBJ databases">
        <title>Integrative analysis reveals regulation of autotrophic growth of syngas fermenting bacteria at the translational level.</title>
        <authorList>
            <person name="Song Y."/>
            <person name="Shin J."/>
            <person name="Jeong Y."/>
            <person name="Jin S."/>
            <person name="Kim D.R."/>
            <person name="Kim S.C."/>
            <person name="Cho S."/>
            <person name="Cho B.-K."/>
        </authorList>
    </citation>
    <scope>NUCLEOTIDE SEQUENCE</scope>
    <source>
        <strain evidence="1">ATCC 8486</strain>
    </source>
</reference>
<dbReference type="InterPro" id="IPR003735">
    <property type="entry name" value="Metal_Tscrpt_repr"/>
</dbReference>
<dbReference type="OrthoDB" id="9811244at2"/>
<organism evidence="1 3">
    <name type="scientific">Eubacterium limosum</name>
    <dbReference type="NCBI Taxonomy" id="1736"/>
    <lineage>
        <taxon>Bacteria</taxon>
        <taxon>Bacillati</taxon>
        <taxon>Bacillota</taxon>
        <taxon>Clostridia</taxon>
        <taxon>Eubacteriales</taxon>
        <taxon>Eubacteriaceae</taxon>
        <taxon>Eubacterium</taxon>
    </lineage>
</organism>
<protein>
    <submittedName>
        <fullName evidence="2">Metal-sensing transcriptional repressor</fullName>
    </submittedName>
    <submittedName>
        <fullName evidence="1">Metal-sensitive transcriptional repressor</fullName>
    </submittedName>
</protein>
<dbReference type="Pfam" id="PF02583">
    <property type="entry name" value="Trns_repr_metal"/>
    <property type="match status" value="1"/>
</dbReference>
<dbReference type="Proteomes" id="UP001215087">
    <property type="component" value="Unassembled WGS sequence"/>
</dbReference>
<dbReference type="GO" id="GO:0003677">
    <property type="term" value="F:DNA binding"/>
    <property type="evidence" value="ECO:0007669"/>
    <property type="project" value="InterPro"/>
</dbReference>
<dbReference type="PANTHER" id="PTHR33677:SF3">
    <property type="entry name" value="COPPER-SENSING TRANSCRIPTIONAL REPRESSOR RICR"/>
    <property type="match status" value="1"/>
</dbReference>
<reference evidence="3" key="2">
    <citation type="journal article" date="2017" name="Sci. Rep.">
        <title>Determination of the Genome and Primary Transcriptome of Syngas Fermenting Eubacterium limosum ATCC 8486.</title>
        <authorList>
            <person name="Song Y."/>
            <person name="Shin J."/>
            <person name="Jeong Y."/>
            <person name="Jin S."/>
            <person name="Lee J.K."/>
            <person name="Kim D.R."/>
            <person name="Kim S.C."/>
            <person name="Cho S."/>
            <person name="Cho B.K."/>
        </authorList>
    </citation>
    <scope>NUCLEOTIDE SEQUENCE [LARGE SCALE GENOMIC DNA]</scope>
    <source>
        <strain evidence="3">ATCC 8486</strain>
    </source>
</reference>
<accession>A0A0U2UBK0</accession>
<dbReference type="CDD" id="cd10160">
    <property type="entry name" value="CsoR-like_DUF156_3"/>
    <property type="match status" value="1"/>
</dbReference>